<evidence type="ECO:0000313" key="1">
    <source>
        <dbReference type="EMBL" id="CAK71744.1"/>
    </source>
</evidence>
<dbReference type="OrthoDB" id="317829at2759"/>
<evidence type="ECO:0000313" key="2">
    <source>
        <dbReference type="Proteomes" id="UP000000600"/>
    </source>
</evidence>
<dbReference type="OMA" id="REENCFK"/>
<dbReference type="KEGG" id="ptm:GSPATT00038669001"/>
<name>A0CLS7_PARTE</name>
<dbReference type="Proteomes" id="UP000000600">
    <property type="component" value="Unassembled WGS sequence"/>
</dbReference>
<reference evidence="1 2" key="1">
    <citation type="journal article" date="2006" name="Nature">
        <title>Global trends of whole-genome duplications revealed by the ciliate Paramecium tetraurelia.</title>
        <authorList>
            <consortium name="Genoscope"/>
            <person name="Aury J.-M."/>
            <person name="Jaillon O."/>
            <person name="Duret L."/>
            <person name="Noel B."/>
            <person name="Jubin C."/>
            <person name="Porcel B.M."/>
            <person name="Segurens B."/>
            <person name="Daubin V."/>
            <person name="Anthouard V."/>
            <person name="Aiach N."/>
            <person name="Arnaiz O."/>
            <person name="Billaut A."/>
            <person name="Beisson J."/>
            <person name="Blanc I."/>
            <person name="Bouhouche K."/>
            <person name="Camara F."/>
            <person name="Duharcourt S."/>
            <person name="Guigo R."/>
            <person name="Gogendeau D."/>
            <person name="Katinka M."/>
            <person name="Keller A.-M."/>
            <person name="Kissmehl R."/>
            <person name="Klotz C."/>
            <person name="Koll F."/>
            <person name="Le Moue A."/>
            <person name="Lepere C."/>
            <person name="Malinsky S."/>
            <person name="Nowacki M."/>
            <person name="Nowak J.K."/>
            <person name="Plattner H."/>
            <person name="Poulain J."/>
            <person name="Ruiz F."/>
            <person name="Serrano V."/>
            <person name="Zagulski M."/>
            <person name="Dessen P."/>
            <person name="Betermier M."/>
            <person name="Weissenbach J."/>
            <person name="Scarpelli C."/>
            <person name="Schachter V."/>
            <person name="Sperling L."/>
            <person name="Meyer E."/>
            <person name="Cohen J."/>
            <person name="Wincker P."/>
        </authorList>
    </citation>
    <scope>NUCLEOTIDE SEQUENCE [LARGE SCALE GENOMIC DNA]</scope>
    <source>
        <strain evidence="1 2">Stock d4-2</strain>
    </source>
</reference>
<accession>A0CLS7</accession>
<gene>
    <name evidence="1" type="ORF">GSPATT00038669001</name>
</gene>
<dbReference type="RefSeq" id="XP_001439141.1">
    <property type="nucleotide sequence ID" value="XM_001439104.1"/>
</dbReference>
<protein>
    <recommendedName>
        <fullName evidence="3">B box-type domain-containing protein</fullName>
    </recommendedName>
</protein>
<sequence length="210" mass="24927">MNCTYHIDSSVLLVCTAPHQCQFQRRLCVECQYEHGENFKNHTVPTKIFQQKVLKKLKESLLNETSQITTQRLNFKQMLALTQSKLKQIWEELENSIKLIYDQLEREENCFKNFNNVNPLELSNTELEKLVQIITGKPLDDWNDQKNSILKRLEMTKNYWNQETEAFCGKLNKEMKEMLELIKKDNSPQHNFQNFKKGRFVLGLNLIQNL</sequence>
<dbReference type="InParanoid" id="A0CLS7"/>
<dbReference type="AlphaFoldDB" id="A0CLS7"/>
<dbReference type="GeneID" id="5024926"/>
<evidence type="ECO:0008006" key="3">
    <source>
        <dbReference type="Google" id="ProtNLM"/>
    </source>
</evidence>
<keyword evidence="2" id="KW-1185">Reference proteome</keyword>
<dbReference type="EMBL" id="CT868103">
    <property type="protein sequence ID" value="CAK71744.1"/>
    <property type="molecule type" value="Genomic_DNA"/>
</dbReference>
<proteinExistence type="predicted"/>
<organism evidence="1 2">
    <name type="scientific">Paramecium tetraurelia</name>
    <dbReference type="NCBI Taxonomy" id="5888"/>
    <lineage>
        <taxon>Eukaryota</taxon>
        <taxon>Sar</taxon>
        <taxon>Alveolata</taxon>
        <taxon>Ciliophora</taxon>
        <taxon>Intramacronucleata</taxon>
        <taxon>Oligohymenophorea</taxon>
        <taxon>Peniculida</taxon>
        <taxon>Parameciidae</taxon>
        <taxon>Paramecium</taxon>
    </lineage>
</organism>
<dbReference type="HOGENOM" id="CLU_1484753_0_0_1"/>